<keyword evidence="10" id="KW-1185">Reference proteome</keyword>
<feature type="domain" description="Methylamine utilisation protein MauE" evidence="6">
    <location>
        <begin position="1"/>
        <end position="129"/>
    </location>
</feature>
<evidence type="ECO:0000256" key="2">
    <source>
        <dbReference type="ARBA" id="ARBA00022692"/>
    </source>
</evidence>
<dbReference type="EMBL" id="MAOE01000091">
    <property type="protein sequence ID" value="OJD63213.1"/>
    <property type="molecule type" value="Genomic_DNA"/>
</dbReference>
<dbReference type="GO" id="GO:0016020">
    <property type="term" value="C:membrane"/>
    <property type="evidence" value="ECO:0007669"/>
    <property type="project" value="UniProtKB-SubCell"/>
</dbReference>
<dbReference type="InterPro" id="IPR009908">
    <property type="entry name" value="Methylamine_util_MauE"/>
</dbReference>
<dbReference type="Pfam" id="PF07291">
    <property type="entry name" value="MauE"/>
    <property type="match status" value="1"/>
</dbReference>
<accession>A0A1J9UGN4</accession>
<evidence type="ECO:0000256" key="4">
    <source>
        <dbReference type="ARBA" id="ARBA00023136"/>
    </source>
</evidence>
<feature type="transmembrane region" description="Helical" evidence="5">
    <location>
        <begin position="47"/>
        <end position="65"/>
    </location>
</feature>
<feature type="transmembrane region" description="Helical" evidence="5">
    <location>
        <begin position="6"/>
        <end position="26"/>
    </location>
</feature>
<keyword evidence="2 5" id="KW-0812">Transmembrane</keyword>
<keyword evidence="4 5" id="KW-0472">Membrane</keyword>
<organism evidence="8 9">
    <name type="scientific">Bacillus albus</name>
    <dbReference type="NCBI Taxonomy" id="2026189"/>
    <lineage>
        <taxon>Bacteria</taxon>
        <taxon>Bacillati</taxon>
        <taxon>Bacillota</taxon>
        <taxon>Bacilli</taxon>
        <taxon>Bacillales</taxon>
        <taxon>Bacillaceae</taxon>
        <taxon>Bacillus</taxon>
        <taxon>Bacillus cereus group</taxon>
    </lineage>
</organism>
<evidence type="ECO:0000259" key="6">
    <source>
        <dbReference type="Pfam" id="PF07291"/>
    </source>
</evidence>
<feature type="transmembrane region" description="Helical" evidence="5">
    <location>
        <begin position="113"/>
        <end position="131"/>
    </location>
</feature>
<dbReference type="AlphaFoldDB" id="A0A1J9UGN4"/>
<sequence>MNEIILILRILIGTLFLSSSISKLLHFSKHVVIVGEYKILPKKFIKFFSRMEVSLALICSISLILGLLQLWVGAILLFLLIMYTIGIIVNLYRKRTNISCGCGGIVGDHNLSWTLVFRNIFLVGLIIFLIKNETDFFSLQSLLIYEKDISLIFNHNGIFSILLSTFLVLLIAILNSTFTIYRSMNHFLYLTKQIKE</sequence>
<name>A0A1J9UGN4_9BACI</name>
<dbReference type="UniPathway" id="UPA00895"/>
<evidence type="ECO:0000256" key="1">
    <source>
        <dbReference type="ARBA" id="ARBA00004141"/>
    </source>
</evidence>
<gene>
    <name evidence="8" type="ORF">BAU25_13040</name>
    <name evidence="7" type="ORF">EJW27_21750</name>
</gene>
<dbReference type="EMBL" id="CP034548">
    <property type="protein sequence ID" value="AZQ48725.1"/>
    <property type="molecule type" value="Genomic_DNA"/>
</dbReference>
<comment type="subcellular location">
    <subcellularLocation>
        <location evidence="1">Membrane</location>
        <topology evidence="1">Multi-pass membrane protein</topology>
    </subcellularLocation>
</comment>
<evidence type="ECO:0000256" key="5">
    <source>
        <dbReference type="SAM" id="Phobius"/>
    </source>
</evidence>
<evidence type="ECO:0000313" key="7">
    <source>
        <dbReference type="EMBL" id="AZQ48725.1"/>
    </source>
</evidence>
<proteinExistence type="predicted"/>
<evidence type="ECO:0000256" key="3">
    <source>
        <dbReference type="ARBA" id="ARBA00022989"/>
    </source>
</evidence>
<keyword evidence="3 5" id="KW-1133">Transmembrane helix</keyword>
<dbReference type="Proteomes" id="UP000181873">
    <property type="component" value="Unassembled WGS sequence"/>
</dbReference>
<evidence type="ECO:0000313" key="10">
    <source>
        <dbReference type="Proteomes" id="UP000272492"/>
    </source>
</evidence>
<dbReference type="GO" id="GO:0030416">
    <property type="term" value="P:methylamine metabolic process"/>
    <property type="evidence" value="ECO:0007669"/>
    <property type="project" value="InterPro"/>
</dbReference>
<dbReference type="RefSeq" id="WP_071758327.1">
    <property type="nucleotide sequence ID" value="NZ_CBCSIO010000010.1"/>
</dbReference>
<dbReference type="Proteomes" id="UP000272492">
    <property type="component" value="Chromosome"/>
</dbReference>
<evidence type="ECO:0000313" key="8">
    <source>
        <dbReference type="EMBL" id="OJD63213.1"/>
    </source>
</evidence>
<feature type="transmembrane region" description="Helical" evidence="5">
    <location>
        <begin position="151"/>
        <end position="174"/>
    </location>
</feature>
<reference evidence="8 9" key="1">
    <citation type="submission" date="2016-06" db="EMBL/GenBank/DDBJ databases">
        <title>First insights into the genetic diversity and population structure of in the Bacillus cereus group bacteria from diverse marine environments.</title>
        <authorList>
            <person name="Liu Y."/>
            <person name="Lai Q."/>
            <person name="Shao Z."/>
        </authorList>
    </citation>
    <scope>NUCLEOTIDE SEQUENCE [LARGE SCALE GENOMIC DNA]</scope>
    <source>
        <strain evidence="8 9">N35-10-2</strain>
    </source>
</reference>
<dbReference type="GeneID" id="83634729"/>
<reference evidence="7 10" key="2">
    <citation type="submission" date="2018-12" db="EMBL/GenBank/DDBJ databases">
        <authorList>
            <person name="Wang H."/>
            <person name="Peng S."/>
            <person name="Yu X."/>
            <person name="Li X."/>
        </authorList>
    </citation>
    <scope>NUCLEOTIDE SEQUENCE [LARGE SCALE GENOMIC DNA]</scope>
    <source>
        <strain evidence="7 10">PFYN01</strain>
    </source>
</reference>
<protein>
    <submittedName>
        <fullName evidence="7">DoxX family membrane protein</fullName>
    </submittedName>
</protein>
<evidence type="ECO:0000313" key="9">
    <source>
        <dbReference type="Proteomes" id="UP000181873"/>
    </source>
</evidence>
<feature type="transmembrane region" description="Helical" evidence="5">
    <location>
        <begin position="71"/>
        <end position="92"/>
    </location>
</feature>